<dbReference type="EMBL" id="UOFS01000006">
    <property type="protein sequence ID" value="VAW91435.1"/>
    <property type="molecule type" value="Genomic_DNA"/>
</dbReference>
<sequence>MKITNFNYLAIFLVSFSVNTVFSAEVVLVPAGSFHMGCSINDAKCDVDEGSVGGTKVNVPAFKIDKNEVTVSEYEQCISSGKCNKPKDFKRNKYCNLNAPNRAKHPINCIDWQDAQAYCKTKSGRLPYEAEWEKAARAGDKTAYPTGNSIDCKTAIHDDNHTAGSVKGEFDGCGEDRTWAVASRKANSFGLFDMHGNAGEWTANWYEKNAITALYAKGMLSAPKSGNKRVVRGGSWDENTKNLRNSYRNVKQPDSANSVYGSIGFRCAYDVK</sequence>
<feature type="domain" description="Sulfatase-modifying factor enzyme-like" evidence="1">
    <location>
        <begin position="24"/>
        <end position="268"/>
    </location>
</feature>
<dbReference type="PANTHER" id="PTHR23150:SF19">
    <property type="entry name" value="FORMYLGLYCINE-GENERATING ENZYME"/>
    <property type="match status" value="1"/>
</dbReference>
<gene>
    <name evidence="2" type="ORF">MNBD_GAMMA22-2717</name>
</gene>
<name>A0A3B0ZDE0_9ZZZZ</name>
<dbReference type="Gene3D" id="3.90.1580.10">
    <property type="entry name" value="paralog of FGE (formylglycine-generating enzyme)"/>
    <property type="match status" value="1"/>
</dbReference>
<evidence type="ECO:0000259" key="1">
    <source>
        <dbReference type="Pfam" id="PF03781"/>
    </source>
</evidence>
<dbReference type="InterPro" id="IPR016187">
    <property type="entry name" value="CTDL_fold"/>
</dbReference>
<reference evidence="2" key="1">
    <citation type="submission" date="2018-06" db="EMBL/GenBank/DDBJ databases">
        <authorList>
            <person name="Zhirakovskaya E."/>
        </authorList>
    </citation>
    <scope>NUCLEOTIDE SEQUENCE</scope>
</reference>
<accession>A0A3B0ZDE0</accession>
<dbReference type="InterPro" id="IPR042095">
    <property type="entry name" value="SUMF_sf"/>
</dbReference>
<dbReference type="Pfam" id="PF03781">
    <property type="entry name" value="FGE-sulfatase"/>
    <property type="match status" value="1"/>
</dbReference>
<proteinExistence type="predicted"/>
<organism evidence="2">
    <name type="scientific">hydrothermal vent metagenome</name>
    <dbReference type="NCBI Taxonomy" id="652676"/>
    <lineage>
        <taxon>unclassified sequences</taxon>
        <taxon>metagenomes</taxon>
        <taxon>ecological metagenomes</taxon>
    </lineage>
</organism>
<dbReference type="PANTHER" id="PTHR23150">
    <property type="entry name" value="SULFATASE MODIFYING FACTOR 1, 2"/>
    <property type="match status" value="1"/>
</dbReference>
<dbReference type="InterPro" id="IPR005532">
    <property type="entry name" value="SUMF_dom"/>
</dbReference>
<dbReference type="AlphaFoldDB" id="A0A3B0ZDE0"/>
<dbReference type="SUPFAM" id="SSF56436">
    <property type="entry name" value="C-type lectin-like"/>
    <property type="match status" value="1"/>
</dbReference>
<protein>
    <submittedName>
        <fullName evidence="2">Sulfatase modifying factor 1 (C-alpha-formyglycine- generating enzyme 1)</fullName>
    </submittedName>
</protein>
<evidence type="ECO:0000313" key="2">
    <source>
        <dbReference type="EMBL" id="VAW91435.1"/>
    </source>
</evidence>
<dbReference type="InterPro" id="IPR051043">
    <property type="entry name" value="Sulfatase_Mod_Factor_Kinase"/>
</dbReference>
<dbReference type="GO" id="GO:0120147">
    <property type="term" value="F:formylglycine-generating oxidase activity"/>
    <property type="evidence" value="ECO:0007669"/>
    <property type="project" value="TreeGrafter"/>
</dbReference>